<sequence>MSSYTSLFNLKLIFDYEVFSLGQEYPYLFDCIEHEWRKDNSVDLKMIIGNIIYKYQHNMSYKHFDNNYFRKLKELNTIQSDKAYLNYIKIINIMGYSIIFTVKKTTSKLKLDKFKKALFQSTIGKIISNFYFYESNKNIKK</sequence>
<accession>A0ABY4K683</accession>
<dbReference type="EMBL" id="CP096203">
    <property type="protein sequence ID" value="UPQ75283.1"/>
    <property type="molecule type" value="Genomic_DNA"/>
</dbReference>
<proteinExistence type="predicted"/>
<organism evidence="1 2">
    <name type="scientific">Chryseobacterium nepalense</name>
    <dbReference type="NCBI Taxonomy" id="1854498"/>
    <lineage>
        <taxon>Bacteria</taxon>
        <taxon>Pseudomonadati</taxon>
        <taxon>Bacteroidota</taxon>
        <taxon>Flavobacteriia</taxon>
        <taxon>Flavobacteriales</taxon>
        <taxon>Weeksellaceae</taxon>
        <taxon>Chryseobacterium group</taxon>
        <taxon>Chryseobacterium</taxon>
    </lineage>
</organism>
<keyword evidence="2" id="KW-1185">Reference proteome</keyword>
<evidence type="ECO:0000313" key="1">
    <source>
        <dbReference type="EMBL" id="UPQ75283.1"/>
    </source>
</evidence>
<dbReference type="Proteomes" id="UP000830552">
    <property type="component" value="Chromosome"/>
</dbReference>
<protein>
    <submittedName>
        <fullName evidence="1">Uncharacterized protein</fullName>
    </submittedName>
</protein>
<reference evidence="1" key="1">
    <citation type="submission" date="2022-04" db="EMBL/GenBank/DDBJ databases">
        <title>Evolutionary, genomic, and biogeographic characterization of Chryseobacterium nepalense represented by a plastic-degrading bacterium AC3.</title>
        <authorList>
            <person name="Yin Z."/>
            <person name="Liu X."/>
            <person name="Wang D."/>
            <person name="Xie Z."/>
        </authorList>
    </citation>
    <scope>NUCLEOTIDE SEQUENCE</scope>
    <source>
        <strain evidence="1">AC3</strain>
    </source>
</reference>
<dbReference type="RefSeq" id="WP_248391021.1">
    <property type="nucleotide sequence ID" value="NZ_CP096203.1"/>
</dbReference>
<evidence type="ECO:0000313" key="2">
    <source>
        <dbReference type="Proteomes" id="UP000830552"/>
    </source>
</evidence>
<gene>
    <name evidence="1" type="ORF">M0D58_14680</name>
</gene>
<name>A0ABY4K683_9FLAO</name>